<name>A0A6H1ZDZ8_9ZZZZ</name>
<dbReference type="EMBL" id="MT143993">
    <property type="protein sequence ID" value="QJA45607.1"/>
    <property type="molecule type" value="Genomic_DNA"/>
</dbReference>
<dbReference type="SUPFAM" id="SSF51735">
    <property type="entry name" value="NAD(P)-binding Rossmann-fold domains"/>
    <property type="match status" value="1"/>
</dbReference>
<protein>
    <submittedName>
        <fullName evidence="1">Uncharacterized protein</fullName>
    </submittedName>
</protein>
<dbReference type="Gene3D" id="3.40.50.720">
    <property type="entry name" value="NAD(P)-binding Rossmann-like Domain"/>
    <property type="match status" value="1"/>
</dbReference>
<accession>A0A6H1ZDZ8</accession>
<sequence>MSFTKRTLVIGSGEVGSSLARVLKRCHIVMMRDKEEPDEMTREALKEHGIDVLNICFPYFDGFIDVVREYEKMYRPKYTIIHSTVPPGTTRELGGFFVHSPIHGKHPNLEGGIMTFVKYVGGINKDVAEQAQAFLRHAGINSAIVDSPETSELSKICCTTQYGWMIIITKEIKKLCERYNADFEMVYGWNKFYNHGYEKLGMSQFKRPTLDYMPGKIGGHCVAQNSKLIDSFFTNLVKDKQKEYEASEINKDVGEMVEEPSV</sequence>
<gene>
    <name evidence="1" type="ORF">TM448A00260_0036</name>
</gene>
<reference evidence="1" key="1">
    <citation type="submission" date="2020-03" db="EMBL/GenBank/DDBJ databases">
        <title>The deep terrestrial virosphere.</title>
        <authorList>
            <person name="Holmfeldt K."/>
            <person name="Nilsson E."/>
            <person name="Simone D."/>
            <person name="Lopez-Fernandez M."/>
            <person name="Wu X."/>
            <person name="de Brujin I."/>
            <person name="Lundin D."/>
            <person name="Andersson A."/>
            <person name="Bertilsson S."/>
            <person name="Dopson M."/>
        </authorList>
    </citation>
    <scope>NUCLEOTIDE SEQUENCE</scope>
    <source>
        <strain evidence="1">TM448A00260</strain>
    </source>
</reference>
<proteinExistence type="predicted"/>
<evidence type="ECO:0000313" key="1">
    <source>
        <dbReference type="EMBL" id="QJA45607.1"/>
    </source>
</evidence>
<dbReference type="AlphaFoldDB" id="A0A6H1ZDZ8"/>
<dbReference type="InterPro" id="IPR036291">
    <property type="entry name" value="NAD(P)-bd_dom_sf"/>
</dbReference>
<organism evidence="1">
    <name type="scientific">viral metagenome</name>
    <dbReference type="NCBI Taxonomy" id="1070528"/>
    <lineage>
        <taxon>unclassified sequences</taxon>
        <taxon>metagenomes</taxon>
        <taxon>organismal metagenomes</taxon>
    </lineage>
</organism>